<organism evidence="1 2">
    <name type="scientific">Halobacterium salinarum (strain ATCC 33171 / DSM 3754 / JCM 8978 / NBRC 102687 / NCIMB 764 / 91-R6)</name>
    <dbReference type="NCBI Taxonomy" id="2597657"/>
    <lineage>
        <taxon>Archaea</taxon>
        <taxon>Methanobacteriati</taxon>
        <taxon>Methanobacteriota</taxon>
        <taxon>Stenosarchaea group</taxon>
        <taxon>Halobacteria</taxon>
        <taxon>Halobacteriales</taxon>
        <taxon>Halobacteriaceae</taxon>
        <taxon>Halobacterium</taxon>
    </lineage>
</organism>
<reference evidence="1 2" key="1">
    <citation type="submission" date="2019-07" db="EMBL/GenBank/DDBJ databases">
        <title>Genomic Encyclopedia of Archaeal and Bacterial Type Strains, Phase II (KMG-II): from individual species to whole genera.</title>
        <authorList>
            <person name="Goeker M."/>
        </authorList>
    </citation>
    <scope>NUCLEOTIDE SEQUENCE [LARGE SCALE GENOMIC DNA]</scope>
    <source>
        <strain evidence="1 2">DSM 3754</strain>
    </source>
</reference>
<comment type="caution">
    <text evidence="1">The sequence shown here is derived from an EMBL/GenBank/DDBJ whole genome shotgun (WGS) entry which is preliminary data.</text>
</comment>
<accession>A0A663A789</accession>
<gene>
    <name evidence="1" type="ORF">APQ99_02287</name>
</gene>
<protein>
    <submittedName>
        <fullName evidence="1">Uncharacterized protein</fullName>
    </submittedName>
</protein>
<name>A0A663A789_HALS9</name>
<evidence type="ECO:0000313" key="1">
    <source>
        <dbReference type="EMBL" id="TYO74586.1"/>
    </source>
</evidence>
<proteinExistence type="predicted"/>
<dbReference type="EMBL" id="VRYN01000013">
    <property type="protein sequence ID" value="TYO74586.1"/>
    <property type="molecule type" value="Genomic_DNA"/>
</dbReference>
<sequence length="81" mass="9404">MTHITVQNWTMRHYHLWNHTSFLTEVLISIAVTNTRVFQKSSMDGIYMDTTITSGHSLRWTQNESISLPTYSGINPYLLKS</sequence>
<evidence type="ECO:0000313" key="2">
    <source>
        <dbReference type="Proteomes" id="UP000323075"/>
    </source>
</evidence>
<dbReference type="AlphaFoldDB" id="A0A663A789"/>
<dbReference type="Proteomes" id="UP000323075">
    <property type="component" value="Unassembled WGS sequence"/>
</dbReference>